<reference evidence="3 4" key="1">
    <citation type="submission" date="2024-01" db="EMBL/GenBank/DDBJ databases">
        <title>The complete chloroplast genome sequence of Lithospermum erythrorhizon: insights into the phylogenetic relationship among Boraginaceae species and the maternal lineages of purple gromwells.</title>
        <authorList>
            <person name="Okada T."/>
            <person name="Watanabe K."/>
        </authorList>
    </citation>
    <scope>NUCLEOTIDE SEQUENCE [LARGE SCALE GENOMIC DNA]</scope>
</reference>
<dbReference type="AlphaFoldDB" id="A0AAV3QHI9"/>
<protein>
    <submittedName>
        <fullName evidence="3">Uncharacterized protein</fullName>
    </submittedName>
</protein>
<dbReference type="EMBL" id="BAABME010021534">
    <property type="protein sequence ID" value="GAA0163537.1"/>
    <property type="molecule type" value="Genomic_DNA"/>
</dbReference>
<organism evidence="3 4">
    <name type="scientific">Lithospermum erythrorhizon</name>
    <name type="common">Purple gromwell</name>
    <name type="synonym">Lithospermum officinale var. erythrorhizon</name>
    <dbReference type="NCBI Taxonomy" id="34254"/>
    <lineage>
        <taxon>Eukaryota</taxon>
        <taxon>Viridiplantae</taxon>
        <taxon>Streptophyta</taxon>
        <taxon>Embryophyta</taxon>
        <taxon>Tracheophyta</taxon>
        <taxon>Spermatophyta</taxon>
        <taxon>Magnoliopsida</taxon>
        <taxon>eudicotyledons</taxon>
        <taxon>Gunneridae</taxon>
        <taxon>Pentapetalae</taxon>
        <taxon>asterids</taxon>
        <taxon>lamiids</taxon>
        <taxon>Boraginales</taxon>
        <taxon>Boraginaceae</taxon>
        <taxon>Boraginoideae</taxon>
        <taxon>Lithospermeae</taxon>
        <taxon>Lithospermum</taxon>
    </lineage>
</organism>
<sequence>MKFFLFFLIVILLFQSFTEAISSVTSDEEAAAVRSLNHQVEETRDQDSSLVKTIQSKKKINCKYACAKRCKLSSRKKVCIRACGTCCTKCNCVPPGTYGNHNACSCYARLKTHGNRLKCP</sequence>
<dbReference type="PANTHER" id="PTHR23201">
    <property type="entry name" value="EXTENSIN, PROLINE-RICH PROTEIN"/>
    <property type="match status" value="1"/>
</dbReference>
<evidence type="ECO:0000256" key="2">
    <source>
        <dbReference type="SAM" id="SignalP"/>
    </source>
</evidence>
<keyword evidence="2" id="KW-0732">Signal</keyword>
<feature type="signal peptide" evidence="2">
    <location>
        <begin position="1"/>
        <end position="20"/>
    </location>
</feature>
<name>A0AAV3QHI9_LITER</name>
<feature type="chain" id="PRO_5043595798" evidence="2">
    <location>
        <begin position="21"/>
        <end position="120"/>
    </location>
</feature>
<accession>A0AAV3QHI9</accession>
<comment type="similarity">
    <text evidence="1">Belongs to the GASA family.</text>
</comment>
<evidence type="ECO:0000256" key="1">
    <source>
        <dbReference type="ARBA" id="ARBA00010582"/>
    </source>
</evidence>
<dbReference type="InterPro" id="IPR003854">
    <property type="entry name" value="GASA"/>
</dbReference>
<keyword evidence="4" id="KW-1185">Reference proteome</keyword>
<evidence type="ECO:0000313" key="4">
    <source>
        <dbReference type="Proteomes" id="UP001454036"/>
    </source>
</evidence>
<evidence type="ECO:0000313" key="3">
    <source>
        <dbReference type="EMBL" id="GAA0163537.1"/>
    </source>
</evidence>
<comment type="caution">
    <text evidence="3">The sequence shown here is derived from an EMBL/GenBank/DDBJ whole genome shotgun (WGS) entry which is preliminary data.</text>
</comment>
<gene>
    <name evidence="3" type="ORF">LIER_39615</name>
</gene>
<proteinExistence type="inferred from homology"/>
<dbReference type="PANTHER" id="PTHR23201:SF20">
    <property type="entry name" value="GIBBERELLIN-REGULATED PROTEIN 9-LIKE"/>
    <property type="match status" value="1"/>
</dbReference>
<dbReference type="Pfam" id="PF02704">
    <property type="entry name" value="GASA"/>
    <property type="match status" value="1"/>
</dbReference>
<dbReference type="Proteomes" id="UP001454036">
    <property type="component" value="Unassembled WGS sequence"/>
</dbReference>